<sequence length="518" mass="56220">MKLYTFLQCIAISAWAISPDNAATKAYKTRRKLSKDPDWPNRETWEAALAGATPIQQNSTIPLPDYRFRAHSIKDVQAAVRFATEHNVRLAVITTGHDQLGRSDAGSGLLLDLSFLRGIKVRESFTSTESGTDRLDHTEERNVITPLPGVQAAATFGPAAAGLYLNYALDSSGLFTVSGAAATVAIAGGWGQNGGYGPLTPQYGLGVDQWLEVKVVTPDGRLRIANDKINSDLFWAIRGGGGSPNSTDYETGRTPVSEAMEYLFSELPSLQEKGVTAYIYASPSSVRCYAIHPADRSGVANANAVWGPILSKMQAFPGMKPFQSRPYDFVDYKDLFDTTYGPLPNPGDEPAPPYNRGIVPFDSRLLGAEHFRSPNITFALRETGGYYGILVCSPGGRFGDGSETSNNPGWRRAVALVVGFKTNTTNVNGLRALAPDMGTYINEASTGQENWASAFWGINYARLSEIKFEIDPNMTFWTSPGIHADRMEVVDGRACLIEPPSEGTSLSLHQPTDILSRT</sequence>
<proteinExistence type="inferred from homology"/>
<keyword evidence="9" id="KW-1185">Reference proteome</keyword>
<dbReference type="InterPro" id="IPR036318">
    <property type="entry name" value="FAD-bd_PCMH-like_sf"/>
</dbReference>
<dbReference type="PROSITE" id="PS51387">
    <property type="entry name" value="FAD_PCMH"/>
    <property type="match status" value="1"/>
</dbReference>
<dbReference type="GO" id="GO:0016491">
    <property type="term" value="F:oxidoreductase activity"/>
    <property type="evidence" value="ECO:0007669"/>
    <property type="project" value="UniProtKB-KW"/>
</dbReference>
<dbReference type="InterPro" id="IPR006094">
    <property type="entry name" value="Oxid_FAD_bind_N"/>
</dbReference>
<dbReference type="OrthoDB" id="9983560at2759"/>
<dbReference type="Proteomes" id="UP000696573">
    <property type="component" value="Unassembled WGS sequence"/>
</dbReference>
<reference evidence="8" key="1">
    <citation type="submission" date="2021-10" db="EMBL/GenBank/DDBJ databases">
        <authorList>
            <person name="Piombo E."/>
        </authorList>
    </citation>
    <scope>NUCLEOTIDE SEQUENCE</scope>
</reference>
<evidence type="ECO:0000256" key="2">
    <source>
        <dbReference type="ARBA" id="ARBA00005466"/>
    </source>
</evidence>
<keyword evidence="3" id="KW-0285">Flavoprotein</keyword>
<comment type="cofactor">
    <cofactor evidence="1">
        <name>FAD</name>
        <dbReference type="ChEBI" id="CHEBI:57692"/>
    </cofactor>
</comment>
<dbReference type="PANTHER" id="PTHR42973">
    <property type="entry name" value="BINDING OXIDOREDUCTASE, PUTATIVE (AFU_ORTHOLOGUE AFUA_1G17690)-RELATED"/>
    <property type="match status" value="1"/>
</dbReference>
<gene>
    <name evidence="8" type="ORF">CRHIZ90672A_00012572</name>
</gene>
<evidence type="ECO:0000313" key="9">
    <source>
        <dbReference type="Proteomes" id="UP000696573"/>
    </source>
</evidence>
<dbReference type="Pfam" id="PF08031">
    <property type="entry name" value="BBE"/>
    <property type="match status" value="1"/>
</dbReference>
<dbReference type="GO" id="GO:0071949">
    <property type="term" value="F:FAD binding"/>
    <property type="evidence" value="ECO:0007669"/>
    <property type="project" value="InterPro"/>
</dbReference>
<evidence type="ECO:0000313" key="8">
    <source>
        <dbReference type="EMBL" id="CAH0028278.1"/>
    </source>
</evidence>
<dbReference type="InterPro" id="IPR050416">
    <property type="entry name" value="FAD-linked_Oxidoreductase"/>
</dbReference>
<comment type="similarity">
    <text evidence="2">Belongs to the oxygen-dependent FAD-linked oxidoreductase family.</text>
</comment>
<feature type="chain" id="PRO_5040347022" description="FAD-binding PCMH-type domain-containing protein" evidence="6">
    <location>
        <begin position="17"/>
        <end position="518"/>
    </location>
</feature>
<organism evidence="8 9">
    <name type="scientific">Clonostachys rhizophaga</name>
    <dbReference type="NCBI Taxonomy" id="160324"/>
    <lineage>
        <taxon>Eukaryota</taxon>
        <taxon>Fungi</taxon>
        <taxon>Dikarya</taxon>
        <taxon>Ascomycota</taxon>
        <taxon>Pezizomycotina</taxon>
        <taxon>Sordariomycetes</taxon>
        <taxon>Hypocreomycetidae</taxon>
        <taxon>Hypocreales</taxon>
        <taxon>Bionectriaceae</taxon>
        <taxon>Clonostachys</taxon>
    </lineage>
</organism>
<dbReference type="InterPro" id="IPR016169">
    <property type="entry name" value="FAD-bd_PCMH_sub2"/>
</dbReference>
<evidence type="ECO:0000259" key="7">
    <source>
        <dbReference type="PROSITE" id="PS51387"/>
    </source>
</evidence>
<dbReference type="InterPro" id="IPR012951">
    <property type="entry name" value="BBE"/>
</dbReference>
<evidence type="ECO:0000256" key="6">
    <source>
        <dbReference type="SAM" id="SignalP"/>
    </source>
</evidence>
<feature type="domain" description="FAD-binding PCMH-type" evidence="7">
    <location>
        <begin position="60"/>
        <end position="254"/>
    </location>
</feature>
<keyword evidence="6" id="KW-0732">Signal</keyword>
<dbReference type="InterPro" id="IPR016166">
    <property type="entry name" value="FAD-bd_PCMH"/>
</dbReference>
<dbReference type="AlphaFoldDB" id="A0A9N9VNA2"/>
<evidence type="ECO:0000256" key="5">
    <source>
        <dbReference type="ARBA" id="ARBA00023002"/>
    </source>
</evidence>
<dbReference type="Pfam" id="PF01565">
    <property type="entry name" value="FAD_binding_4"/>
    <property type="match status" value="1"/>
</dbReference>
<accession>A0A9N9VNA2</accession>
<protein>
    <recommendedName>
        <fullName evidence="7">FAD-binding PCMH-type domain-containing protein</fullName>
    </recommendedName>
</protein>
<keyword evidence="5" id="KW-0560">Oxidoreductase</keyword>
<feature type="signal peptide" evidence="6">
    <location>
        <begin position="1"/>
        <end position="16"/>
    </location>
</feature>
<dbReference type="SUPFAM" id="SSF56176">
    <property type="entry name" value="FAD-binding/transporter-associated domain-like"/>
    <property type="match status" value="1"/>
</dbReference>
<comment type="caution">
    <text evidence="8">The sequence shown here is derived from an EMBL/GenBank/DDBJ whole genome shotgun (WGS) entry which is preliminary data.</text>
</comment>
<evidence type="ECO:0000256" key="3">
    <source>
        <dbReference type="ARBA" id="ARBA00022630"/>
    </source>
</evidence>
<keyword evidence="4" id="KW-0274">FAD</keyword>
<evidence type="ECO:0000256" key="1">
    <source>
        <dbReference type="ARBA" id="ARBA00001974"/>
    </source>
</evidence>
<name>A0A9N9VNA2_9HYPO</name>
<dbReference type="Gene3D" id="3.30.465.10">
    <property type="match status" value="2"/>
</dbReference>
<dbReference type="EMBL" id="CABFNQ020000731">
    <property type="protein sequence ID" value="CAH0028278.1"/>
    <property type="molecule type" value="Genomic_DNA"/>
</dbReference>
<evidence type="ECO:0000256" key="4">
    <source>
        <dbReference type="ARBA" id="ARBA00022827"/>
    </source>
</evidence>
<dbReference type="PANTHER" id="PTHR42973:SF39">
    <property type="entry name" value="FAD-BINDING PCMH-TYPE DOMAIN-CONTAINING PROTEIN"/>
    <property type="match status" value="1"/>
</dbReference>